<dbReference type="SUPFAM" id="SSF102114">
    <property type="entry name" value="Radical SAM enzymes"/>
    <property type="match status" value="1"/>
</dbReference>
<comment type="caution">
    <text evidence="2">The sequence shown here is derived from an EMBL/GenBank/DDBJ whole genome shotgun (WGS) entry which is preliminary data.</text>
</comment>
<dbReference type="InterPro" id="IPR023862">
    <property type="entry name" value="CHP03960_rSAM"/>
</dbReference>
<dbReference type="Pfam" id="PF04055">
    <property type="entry name" value="Radical_SAM"/>
    <property type="match status" value="1"/>
</dbReference>
<feature type="domain" description="Radical SAM core" evidence="1">
    <location>
        <begin position="251"/>
        <end position="484"/>
    </location>
</feature>
<dbReference type="InterPro" id="IPR007197">
    <property type="entry name" value="rSAM"/>
</dbReference>
<dbReference type="InterPro" id="IPR045784">
    <property type="entry name" value="Radical_SAM_N2"/>
</dbReference>
<dbReference type="SFLD" id="SFLDS00029">
    <property type="entry name" value="Radical_SAM"/>
    <property type="match status" value="1"/>
</dbReference>
<name>A0ABV4XSJ4_9CYAN</name>
<dbReference type="RefSeq" id="WP_413264360.1">
    <property type="nucleotide sequence ID" value="NZ_JBHFNR010000124.1"/>
</dbReference>
<accession>A0ABV4XSJ4</accession>
<evidence type="ECO:0000259" key="1">
    <source>
        <dbReference type="PROSITE" id="PS51918"/>
    </source>
</evidence>
<dbReference type="InterPro" id="IPR023404">
    <property type="entry name" value="rSAM_horseshoe"/>
</dbReference>
<dbReference type="PANTHER" id="PTHR42731">
    <property type="entry name" value="SLL1084 PROTEIN"/>
    <property type="match status" value="1"/>
</dbReference>
<keyword evidence="3" id="KW-1185">Reference proteome</keyword>
<evidence type="ECO:0000313" key="3">
    <source>
        <dbReference type="Proteomes" id="UP001576784"/>
    </source>
</evidence>
<dbReference type="Pfam" id="PF19864">
    <property type="entry name" value="Radical_SAM_N2"/>
    <property type="match status" value="1"/>
</dbReference>
<gene>
    <name evidence="2" type="ORF">ACE1CI_17305</name>
</gene>
<dbReference type="InterPro" id="IPR058240">
    <property type="entry name" value="rSAM_sf"/>
</dbReference>
<dbReference type="InterPro" id="IPR018768">
    <property type="entry name" value="DUF2344"/>
</dbReference>
<dbReference type="SMART" id="SM00729">
    <property type="entry name" value="Elp3"/>
    <property type="match status" value="1"/>
</dbReference>
<dbReference type="PANTHER" id="PTHR42731:SF1">
    <property type="entry name" value="RADICAL SAM DOMAIN PROTEIN"/>
    <property type="match status" value="1"/>
</dbReference>
<protein>
    <submittedName>
        <fullName evidence="2">TIGR03960 family B12-binding radical SAM protein</fullName>
    </submittedName>
</protein>
<dbReference type="PROSITE" id="PS51918">
    <property type="entry name" value="RADICAL_SAM"/>
    <property type="match status" value="1"/>
</dbReference>
<dbReference type="Pfam" id="PF10105">
    <property type="entry name" value="DUF2344"/>
    <property type="match status" value="1"/>
</dbReference>
<dbReference type="NCBIfam" id="TIGR03960">
    <property type="entry name" value="rSAM_fuse_unch"/>
    <property type="match status" value="1"/>
</dbReference>
<sequence length="904" mass="101019">MAVAVEQLLTADIYKPARYLGNELGAVHKPWEEAKVRWVLTYPEVYEVGASNLGHIILYNILNQQPRQLCDRAYLPGTDLAAKLRATNTPLFAVESRQSVKEFDILGFSLSYELGATNILEMLDLAGIPLTWQERGENDDFQHPLIFAGGQTATSNPEPYAQFLDFVALGDGEELLPEIGLVIEEGKAQGLSRRELLLDLAQVPGVYVPQFYDMATDGSVHPNRPDVPQRILRRVATPIPAYSIGLVPFVETVHDRLTIEIRRGCTRGCRFCQPGMLTRPARDVEPEQVIEAISEGMRATGYNEFSLLSLSCSDYLALPAVGVEVRNRLKDENISLSLPSQRVDRFDENIANIIGGTRQSGITFAPEAGTQRMRDIINKGLTNEELLRGVKTAYEQGWDKIKLYFMIGLPGETDADVLGIAETVRWLQQECRIKGKRQINFTLTISNFTPKPHTPFQWHSVSTAEFKRKQGLLRSEFRSIKGVKANFTDVRISAMEDFLGRGDRRLSAVLRRAWELGAGMDSWFDSVEKAYQAWGEAIAQSDLTWKYRLVEQGEWNLVGAGLADNLCTTETISGQNPQREKTAAELLDQPLPWDHIDTGIDKNWLKADLARAQEAATVPDCSFEGCSHCGVCGTDFGHNIVVSPPPIPQFVGEFVPNQHKAQRLRVRFGKRGDMALVGHLDLVRLFDRAVRRAAIPVTFTGGFHPSPRISIANALSLGSTSVGEIVDFELTQAMEVATFQAKLAQALPENIPIYHVEEVDLKTPAATQLLEKAEYVLTVGAGLADNLSVLQTSSEQNPPLPENLPAQWNEWIAEVKNSDRILMEHTTKSGKKVEVNLRDRLLQLELVFAETENQQQAKIRYLGTCRNDGNLLRPEHIVYMLEQVTQQEFQLLHAHRTQLILEPA</sequence>
<dbReference type="SFLD" id="SFLDG01082">
    <property type="entry name" value="B12-binding_domain_containing"/>
    <property type="match status" value="1"/>
</dbReference>
<evidence type="ECO:0000313" key="2">
    <source>
        <dbReference type="EMBL" id="MFB2894668.1"/>
    </source>
</evidence>
<dbReference type="InterPro" id="IPR006638">
    <property type="entry name" value="Elp3/MiaA/NifB-like_rSAM"/>
</dbReference>
<proteinExistence type="predicted"/>
<dbReference type="Proteomes" id="UP001576784">
    <property type="component" value="Unassembled WGS sequence"/>
</dbReference>
<dbReference type="CDD" id="cd01335">
    <property type="entry name" value="Radical_SAM"/>
    <property type="match status" value="1"/>
</dbReference>
<dbReference type="NCBIfam" id="TIGR03936">
    <property type="entry name" value="sam_1_link_chp"/>
    <property type="match status" value="1"/>
</dbReference>
<dbReference type="Gene3D" id="3.80.30.20">
    <property type="entry name" value="tm_1862 like domain"/>
    <property type="match status" value="1"/>
</dbReference>
<dbReference type="EMBL" id="JBHFNR010000124">
    <property type="protein sequence ID" value="MFB2894668.1"/>
    <property type="molecule type" value="Genomic_DNA"/>
</dbReference>
<organism evidence="2 3">
    <name type="scientific">Floridaenema flaviceps BLCC-F50</name>
    <dbReference type="NCBI Taxonomy" id="3153642"/>
    <lineage>
        <taxon>Bacteria</taxon>
        <taxon>Bacillati</taxon>
        <taxon>Cyanobacteriota</taxon>
        <taxon>Cyanophyceae</taxon>
        <taxon>Oscillatoriophycideae</taxon>
        <taxon>Aerosakkonematales</taxon>
        <taxon>Aerosakkonemataceae</taxon>
        <taxon>Floridanema</taxon>
        <taxon>Floridanema flaviceps</taxon>
    </lineage>
</organism>
<reference evidence="2 3" key="1">
    <citation type="submission" date="2024-09" db="EMBL/GenBank/DDBJ databases">
        <title>Floridaenema gen nov. (Aerosakkonemataceae, Aerosakkonematales ord. nov., Cyanobacteria) from benthic tropical and subtropical fresh waters, with the description of four new species.</title>
        <authorList>
            <person name="Moretto J.A."/>
            <person name="Berthold D.E."/>
            <person name="Lefler F.W."/>
            <person name="Huang I.-S."/>
            <person name="Laughinghouse H. IV."/>
        </authorList>
    </citation>
    <scope>NUCLEOTIDE SEQUENCE [LARGE SCALE GENOMIC DNA]</scope>
    <source>
        <strain evidence="2 3">BLCC-F50</strain>
    </source>
</reference>